<proteinExistence type="predicted"/>
<evidence type="ECO:0000313" key="1">
    <source>
        <dbReference type="EMBL" id="KKL98284.1"/>
    </source>
</evidence>
<dbReference type="EMBL" id="LAZR01017959">
    <property type="protein sequence ID" value="KKL98284.1"/>
    <property type="molecule type" value="Genomic_DNA"/>
</dbReference>
<dbReference type="AlphaFoldDB" id="A0A0F9GHJ1"/>
<reference evidence="1" key="1">
    <citation type="journal article" date="2015" name="Nature">
        <title>Complex archaea that bridge the gap between prokaryotes and eukaryotes.</title>
        <authorList>
            <person name="Spang A."/>
            <person name="Saw J.H."/>
            <person name="Jorgensen S.L."/>
            <person name="Zaremba-Niedzwiedzka K."/>
            <person name="Martijn J."/>
            <person name="Lind A.E."/>
            <person name="van Eijk R."/>
            <person name="Schleper C."/>
            <person name="Guy L."/>
            <person name="Ettema T.J."/>
        </authorList>
    </citation>
    <scope>NUCLEOTIDE SEQUENCE</scope>
</reference>
<sequence>MDCADLVQGYARACVVSRVGATTTSSPGGVSLFAPPGYEFVFAYKGTSWPNRLSLSWIELQQEVGWFLNAGRTIGSFTAAQLTAVTNCVQSGVRKVYYPPAVDQSTVGYEWSWLRPTETIDFVADYGTGTVTVASGVVTLTSGTFPSWAASGVLSVGGGVYPVDTRDGDTQVTLVDTSLTIAAASAYAIGQEDYTLPDNFGRIMGEIHWPTDEYRTPLEQVSIGKILAMRGHSERTGPPRWFAIRYKSSDGATGQRQELMIYPRSDIAKTMNYQYEAYSGVLTDALPYPLGGMQLAELYTESCLAVAELRMNDEEGLHTQQYQRLLIDAVARDRRRSAAVYGNMGHVEERGIGIMGRSFRRGYTGTTYPITYNGNPL</sequence>
<gene>
    <name evidence="1" type="ORF">LCGC14_1825970</name>
</gene>
<organism evidence="1">
    <name type="scientific">marine sediment metagenome</name>
    <dbReference type="NCBI Taxonomy" id="412755"/>
    <lineage>
        <taxon>unclassified sequences</taxon>
        <taxon>metagenomes</taxon>
        <taxon>ecological metagenomes</taxon>
    </lineage>
</organism>
<dbReference type="Pfam" id="PF24175">
    <property type="entry name" value="SU10_adaptor"/>
    <property type="match status" value="1"/>
</dbReference>
<name>A0A0F9GHJ1_9ZZZZ</name>
<accession>A0A0F9GHJ1</accession>
<comment type="caution">
    <text evidence="1">The sequence shown here is derived from an EMBL/GenBank/DDBJ whole genome shotgun (WGS) entry which is preliminary data.</text>
</comment>
<protein>
    <submittedName>
        <fullName evidence="1">Uncharacterized protein</fullName>
    </submittedName>
</protein>
<dbReference type="InterPro" id="IPR056209">
    <property type="entry name" value="SU10_adaptor"/>
</dbReference>